<dbReference type="EMBL" id="JBBPBN010000138">
    <property type="protein sequence ID" value="KAK8975962.1"/>
    <property type="molecule type" value="Genomic_DNA"/>
</dbReference>
<dbReference type="Proteomes" id="UP001396334">
    <property type="component" value="Unassembled WGS sequence"/>
</dbReference>
<accession>A0ABR2NJ08</accession>
<reference evidence="2 3" key="1">
    <citation type="journal article" date="2024" name="G3 (Bethesda)">
        <title>Genome assembly of Hibiscus sabdariffa L. provides insights into metabolisms of medicinal natural products.</title>
        <authorList>
            <person name="Kim T."/>
        </authorList>
    </citation>
    <scope>NUCLEOTIDE SEQUENCE [LARGE SCALE GENOMIC DNA]</scope>
    <source>
        <strain evidence="2">TK-2024</strain>
        <tissue evidence="2">Old leaves</tissue>
    </source>
</reference>
<sequence length="175" mass="19204">MTHEEHTILSNEPHVSFSNELVHEKRMSPSNGPIHEEHVSPSNEPVHEERVPAATTAGRVHEDGESSATWHRYEDMQEGGNDSQGLAPEIGQQLIEVHVIQQISSGSVQRYPDGNTVCGVSVQGDSEQQLHNIPVELADEGNLQCTHSMITRSKAGIYKPKVYFTEMGASRKGGS</sequence>
<name>A0ABR2NJ08_9ROSI</name>
<proteinExistence type="predicted"/>
<evidence type="ECO:0000313" key="3">
    <source>
        <dbReference type="Proteomes" id="UP001396334"/>
    </source>
</evidence>
<feature type="compositionally biased region" description="Basic and acidic residues" evidence="1">
    <location>
        <begin position="34"/>
        <end position="48"/>
    </location>
</feature>
<protein>
    <submittedName>
        <fullName evidence="2">Uncharacterized protein</fullName>
    </submittedName>
</protein>
<organism evidence="2 3">
    <name type="scientific">Hibiscus sabdariffa</name>
    <name type="common">roselle</name>
    <dbReference type="NCBI Taxonomy" id="183260"/>
    <lineage>
        <taxon>Eukaryota</taxon>
        <taxon>Viridiplantae</taxon>
        <taxon>Streptophyta</taxon>
        <taxon>Embryophyta</taxon>
        <taxon>Tracheophyta</taxon>
        <taxon>Spermatophyta</taxon>
        <taxon>Magnoliopsida</taxon>
        <taxon>eudicotyledons</taxon>
        <taxon>Gunneridae</taxon>
        <taxon>Pentapetalae</taxon>
        <taxon>rosids</taxon>
        <taxon>malvids</taxon>
        <taxon>Malvales</taxon>
        <taxon>Malvaceae</taxon>
        <taxon>Malvoideae</taxon>
        <taxon>Hibiscus</taxon>
    </lineage>
</organism>
<gene>
    <name evidence="2" type="ORF">V6N11_025465</name>
</gene>
<keyword evidence="3" id="KW-1185">Reference proteome</keyword>
<feature type="region of interest" description="Disordered" evidence="1">
    <location>
        <begin position="25"/>
        <end position="48"/>
    </location>
</feature>
<comment type="caution">
    <text evidence="2">The sequence shown here is derived from an EMBL/GenBank/DDBJ whole genome shotgun (WGS) entry which is preliminary data.</text>
</comment>
<evidence type="ECO:0000313" key="2">
    <source>
        <dbReference type="EMBL" id="KAK8975962.1"/>
    </source>
</evidence>
<evidence type="ECO:0000256" key="1">
    <source>
        <dbReference type="SAM" id="MobiDB-lite"/>
    </source>
</evidence>